<dbReference type="GO" id="GO:0016757">
    <property type="term" value="F:glycosyltransferase activity"/>
    <property type="evidence" value="ECO:0007669"/>
    <property type="project" value="InterPro"/>
</dbReference>
<evidence type="ECO:0000313" key="4">
    <source>
        <dbReference type="EMBL" id="KOO24987.1"/>
    </source>
</evidence>
<feature type="domain" description="Exostosin GT47" evidence="3">
    <location>
        <begin position="14"/>
        <end position="334"/>
    </location>
</feature>
<evidence type="ECO:0000313" key="5">
    <source>
        <dbReference type="Proteomes" id="UP000037460"/>
    </source>
</evidence>
<evidence type="ECO:0000259" key="3">
    <source>
        <dbReference type="Pfam" id="PF03016"/>
    </source>
</evidence>
<evidence type="ECO:0000256" key="1">
    <source>
        <dbReference type="ARBA" id="ARBA00010271"/>
    </source>
</evidence>
<keyword evidence="5" id="KW-1185">Reference proteome</keyword>
<dbReference type="PANTHER" id="PTHR11062">
    <property type="entry name" value="EXOSTOSIN HEPARAN SULFATE GLYCOSYLTRANSFERASE -RELATED"/>
    <property type="match status" value="1"/>
</dbReference>
<dbReference type="EMBL" id="JWZX01003031">
    <property type="protein sequence ID" value="KOO24987.1"/>
    <property type="molecule type" value="Genomic_DNA"/>
</dbReference>
<dbReference type="OrthoDB" id="1924787at2759"/>
<accession>A0A0M0JF62</accession>
<name>A0A0M0JF62_9EUKA</name>
<protein>
    <submittedName>
        <fullName evidence="4">Putative glucuronoxylan glucuronosyltransferase irx7-like protein</fullName>
    </submittedName>
</protein>
<reference evidence="5" key="1">
    <citation type="journal article" date="2015" name="PLoS Genet.">
        <title>Genome Sequence and Transcriptome Analyses of Chrysochromulina tobin: Metabolic Tools for Enhanced Algal Fitness in the Prominent Order Prymnesiales (Haptophyceae).</title>
        <authorList>
            <person name="Hovde B.T."/>
            <person name="Deodato C.R."/>
            <person name="Hunsperger H.M."/>
            <person name="Ryken S.A."/>
            <person name="Yost W."/>
            <person name="Jha R.K."/>
            <person name="Patterson J."/>
            <person name="Monnat R.J. Jr."/>
            <person name="Barlow S.B."/>
            <person name="Starkenburg S.R."/>
            <person name="Cattolico R.A."/>
        </authorList>
    </citation>
    <scope>NUCLEOTIDE SEQUENCE</scope>
    <source>
        <strain evidence="5">CCMP291</strain>
    </source>
</reference>
<dbReference type="PANTHER" id="PTHR11062:SF281">
    <property type="entry name" value="EXOSTOSIN-LIKE 2"/>
    <property type="match status" value="1"/>
</dbReference>
<feature type="compositionally biased region" description="Polar residues" evidence="2">
    <location>
        <begin position="420"/>
        <end position="442"/>
    </location>
</feature>
<evidence type="ECO:0000256" key="2">
    <source>
        <dbReference type="SAM" id="MobiDB-lite"/>
    </source>
</evidence>
<gene>
    <name evidence="4" type="ORF">Ctob_011681</name>
</gene>
<feature type="region of interest" description="Disordered" evidence="2">
    <location>
        <begin position="415"/>
        <end position="442"/>
    </location>
</feature>
<comment type="similarity">
    <text evidence="1">Belongs to the glycosyltransferase 47 family.</text>
</comment>
<dbReference type="InterPro" id="IPR040911">
    <property type="entry name" value="Exostosin_GT47"/>
</dbReference>
<dbReference type="AlphaFoldDB" id="A0A0M0JF62"/>
<dbReference type="InterPro" id="IPR004263">
    <property type="entry name" value="Exostosin"/>
</dbReference>
<comment type="caution">
    <text evidence="4">The sequence shown here is derived from an EMBL/GenBank/DDBJ whole genome shotgun (WGS) entry which is preliminary data.</text>
</comment>
<proteinExistence type="inferred from homology"/>
<dbReference type="Proteomes" id="UP000037460">
    <property type="component" value="Unassembled WGS sequence"/>
</dbReference>
<keyword evidence="4" id="KW-0808">Transferase</keyword>
<sequence length="442" mass="50677">MLATPAPTLPSPASKQLKIFVYHLPPRFNVWLAAHFRRTGRWDQSYLYSLDAKLHRWLLRSPYRTLDPAEADYFFVPAYPSLGFYDYEFGLYWLAGRGHLFLREAMDYVRMTHPWFNQSRGANHLLVMTNDKGATFIRGSVPQLENVNLITQWGWVRPHIHRRGTDVVVPPMLKVDKLIGESPFMGREDKLTAYMGASSSGYAYLLSFVGSVRFHTPGYSMGVRQKIFRRYNQTERFFLRDLRGDSYKGPRKALDPREYLRVLQQSKFCLAPSGMGFSTRSYESMAQGCVPLIIQDDPDSNTTVDQAFEEILPWTKFSLRLKQTDIPNLPKLLADYPDERWRELRRNLACAWPRTLWLNSDNEAPGIQKDEKGKANATASLGAQGYLSNYDAMESIMHTLRRRLARKRGEALPPFEWRTPASSCKSVQGPSIQTEGPVSAAS</sequence>
<organism evidence="4 5">
    <name type="scientific">Chrysochromulina tobinii</name>
    <dbReference type="NCBI Taxonomy" id="1460289"/>
    <lineage>
        <taxon>Eukaryota</taxon>
        <taxon>Haptista</taxon>
        <taxon>Haptophyta</taxon>
        <taxon>Prymnesiophyceae</taxon>
        <taxon>Prymnesiales</taxon>
        <taxon>Chrysochromulinaceae</taxon>
        <taxon>Chrysochromulina</taxon>
    </lineage>
</organism>
<dbReference type="Pfam" id="PF03016">
    <property type="entry name" value="Exostosin_GT47"/>
    <property type="match status" value="1"/>
</dbReference>